<organism evidence="1 2">
    <name type="scientific">Blyttiomyces helicus</name>
    <dbReference type="NCBI Taxonomy" id="388810"/>
    <lineage>
        <taxon>Eukaryota</taxon>
        <taxon>Fungi</taxon>
        <taxon>Fungi incertae sedis</taxon>
        <taxon>Chytridiomycota</taxon>
        <taxon>Chytridiomycota incertae sedis</taxon>
        <taxon>Chytridiomycetes</taxon>
        <taxon>Chytridiomycetes incertae sedis</taxon>
        <taxon>Blyttiomyces</taxon>
    </lineage>
</organism>
<keyword evidence="2" id="KW-1185">Reference proteome</keyword>
<dbReference type="AlphaFoldDB" id="A0A4P9VXD5"/>
<dbReference type="EMBL" id="ML001093">
    <property type="protein sequence ID" value="RKO83565.1"/>
    <property type="molecule type" value="Genomic_DNA"/>
</dbReference>
<proteinExistence type="predicted"/>
<dbReference type="Proteomes" id="UP000269721">
    <property type="component" value="Unassembled WGS sequence"/>
</dbReference>
<evidence type="ECO:0000313" key="1">
    <source>
        <dbReference type="EMBL" id="RKO83565.1"/>
    </source>
</evidence>
<accession>A0A4P9VXD5</accession>
<reference evidence="2" key="1">
    <citation type="journal article" date="2018" name="Nat. Microbiol.">
        <title>Leveraging single-cell genomics to expand the fungal tree of life.</title>
        <authorList>
            <person name="Ahrendt S.R."/>
            <person name="Quandt C.A."/>
            <person name="Ciobanu D."/>
            <person name="Clum A."/>
            <person name="Salamov A."/>
            <person name="Andreopoulos B."/>
            <person name="Cheng J.F."/>
            <person name="Woyke T."/>
            <person name="Pelin A."/>
            <person name="Henrissat B."/>
            <person name="Reynolds N.K."/>
            <person name="Benny G.L."/>
            <person name="Smith M.E."/>
            <person name="James T.Y."/>
            <person name="Grigoriev I.V."/>
        </authorList>
    </citation>
    <scope>NUCLEOTIDE SEQUENCE [LARGE SCALE GENOMIC DNA]</scope>
</reference>
<sequence>MGLACGLILLCHICSQLGCLLCNLVSKLLCLLLLLLCRHSCLPHGNVVLMRRSGLGFEATPVASLVESAESPGPSEMEGGGGREWGGGGVRKWGWKGEESGVLAADMASGAPACSTIDKSGREPKAGSTSMNTRTIHTHLLLLDQFPLICNPWNDHASHDSEEDGRSSTEEDVAAKDFRRKQDSIKEFPGLQNSLRAVNGSVTHVDGYCRMADKTGVETVLEQLSWIEDKLGNVAMQRL</sequence>
<name>A0A4P9VXD5_9FUNG</name>
<gene>
    <name evidence="1" type="ORF">BDK51DRAFT_26060</name>
</gene>
<protein>
    <submittedName>
        <fullName evidence="1">Uncharacterized protein</fullName>
    </submittedName>
</protein>
<evidence type="ECO:0000313" key="2">
    <source>
        <dbReference type="Proteomes" id="UP000269721"/>
    </source>
</evidence>